<feature type="compositionally biased region" description="Basic and acidic residues" evidence="1">
    <location>
        <begin position="17"/>
        <end position="26"/>
    </location>
</feature>
<dbReference type="Pfam" id="PF01973">
    <property type="entry name" value="MptE-like"/>
    <property type="match status" value="1"/>
</dbReference>
<dbReference type="Gene3D" id="3.90.1480.10">
    <property type="entry name" value="Alpha-2,3-sialyltransferase"/>
    <property type="match status" value="1"/>
</dbReference>
<name>A0A849VDB6_9GAMM</name>
<dbReference type="Pfam" id="PF20157">
    <property type="entry name" value="Maf_flag10_N"/>
    <property type="match status" value="1"/>
</dbReference>
<evidence type="ECO:0000313" key="3">
    <source>
        <dbReference type="EMBL" id="NOU50780.1"/>
    </source>
</evidence>
<dbReference type="Proteomes" id="UP000586305">
    <property type="component" value="Unassembled WGS sequence"/>
</dbReference>
<dbReference type="PANTHER" id="PTHR41786">
    <property type="entry name" value="MOTILITY ACCESSORY FACTOR MAF"/>
    <property type="match status" value="1"/>
</dbReference>
<evidence type="ECO:0000259" key="2">
    <source>
        <dbReference type="PROSITE" id="PS50212"/>
    </source>
</evidence>
<proteinExistence type="predicted"/>
<dbReference type="GO" id="GO:0016740">
    <property type="term" value="F:transferase activity"/>
    <property type="evidence" value="ECO:0007669"/>
    <property type="project" value="UniProtKB-KW"/>
</dbReference>
<accession>A0A849VDB6</accession>
<comment type="caution">
    <text evidence="3">The sequence shown here is derived from an EMBL/GenBank/DDBJ whole genome shotgun (WGS) entry which is preliminary data.</text>
</comment>
<dbReference type="InterPro" id="IPR045376">
    <property type="entry name" value="Maf_N"/>
</dbReference>
<dbReference type="PANTHER" id="PTHR41786:SF1">
    <property type="entry name" value="6-HYDROXYMETHYLPTERIN DIPHOSPHOKINASE MPTE-LIKE DOMAIN-CONTAINING PROTEIN"/>
    <property type="match status" value="1"/>
</dbReference>
<feature type="region of interest" description="Disordered" evidence="1">
    <location>
        <begin position="1"/>
        <end position="26"/>
    </location>
</feature>
<organism evidence="3 4">
    <name type="scientific">Pseudoalteromonas caenipelagi</name>
    <dbReference type="NCBI Taxonomy" id="2726988"/>
    <lineage>
        <taxon>Bacteria</taxon>
        <taxon>Pseudomonadati</taxon>
        <taxon>Pseudomonadota</taxon>
        <taxon>Gammaproteobacteria</taxon>
        <taxon>Alteromonadales</taxon>
        <taxon>Pseudoalteromonadaceae</taxon>
        <taxon>Pseudoalteromonas</taxon>
    </lineage>
</organism>
<feature type="domain" description="N-terminal Ras-GEF" evidence="2">
    <location>
        <begin position="603"/>
        <end position="692"/>
    </location>
</feature>
<gene>
    <name evidence="3" type="ORF">HG263_09575</name>
</gene>
<keyword evidence="4" id="KW-1185">Reference proteome</keyword>
<evidence type="ECO:0000256" key="1">
    <source>
        <dbReference type="SAM" id="MobiDB-lite"/>
    </source>
</evidence>
<dbReference type="RefSeq" id="WP_171625858.1">
    <property type="nucleotide sequence ID" value="NZ_JABBPG010000003.1"/>
</dbReference>
<protein>
    <submittedName>
        <fullName evidence="3">Motility associated factor glycosyltransferase family protein</fullName>
    </submittedName>
</protein>
<dbReference type="AlphaFoldDB" id="A0A849VDB6"/>
<dbReference type="InterPro" id="IPR002826">
    <property type="entry name" value="MptE-like"/>
</dbReference>
<dbReference type="PROSITE" id="PS50212">
    <property type="entry name" value="RASGEF_NTER"/>
    <property type="match status" value="1"/>
</dbReference>
<evidence type="ECO:0000313" key="4">
    <source>
        <dbReference type="Proteomes" id="UP000586305"/>
    </source>
</evidence>
<dbReference type="EMBL" id="JABBPG010000003">
    <property type="protein sequence ID" value="NOU50780.1"/>
    <property type="molecule type" value="Genomic_DNA"/>
</dbReference>
<keyword evidence="3" id="KW-0808">Transferase</keyword>
<reference evidence="3 4" key="1">
    <citation type="submission" date="2020-04" db="EMBL/GenBank/DDBJ databases">
        <title>Pseudoalteromonas caenipelagi sp. nov., isolated from a tidal flat.</title>
        <authorList>
            <person name="Park S."/>
            <person name="Yoon J.-H."/>
        </authorList>
    </citation>
    <scope>NUCLEOTIDE SEQUENCE [LARGE SCALE GENOMIC DNA]</scope>
    <source>
        <strain evidence="3 4">JBTF-M23</strain>
    </source>
</reference>
<dbReference type="InterPro" id="IPR000651">
    <property type="entry name" value="Ras-like_Gua-exchang_fac_N"/>
</dbReference>
<sequence length="692" mass="79176">MTSNNSVEEQLESLSAKLEETAQQQRREQEFADKANLKFEENLLAFKKYFPEIFEKYLHYVPSDKFQFVLNDNGTVNIIDYDTGVPMYSDDPIKQVREQIEQNLEKPTLGKTDHSSVANLENEIGFAHVDLMKNMGKVFADVKEQLDENERLDETLPSFMLFGIGLGYHLTEIFENRKVSFISILEPNEDYFFASLFVADWQSVLEKIDENGSFLYLGIGKTEEEIFRDIYERSRNIGIASVSYTWFYQHYPSSKMANWVEEFKTNFHQFFTGFGFFDDAIMGIAHTLGNLENNFNLMDNRQPMDKSVANFPVFIVANGPSLDKEIEFIKSVQDQVVVVSCNSASTALVKHGIIPDFHVALERTEMTYDFLRDFLSEEARSKMNLLITNVMHPTVQSLFPWTGFGLKGNESSTQLIHLAEFLDGKSITEVLSYCNPLVGNTALSYACHLGFKNIYLFGVDNGYVDEEHHHSKSSFYYKSTGEVAHKPLKIGKQISLPGNFSPSVLTDEFMCVGNIQMGKLLASFKHKGVQVFNCSNGAKIEGALPLPSDLLVLNATKLAKQHVVEYVKNERFVASDYSAKVEPLLHFDEFAQFCETFANILREPASVRSEALENMLKSIRYLYSFKNSVNYLNLFLLLEGEALYTTSLLVSLLYNFGDEKEIMPFYNKALEYWIEFIENAPDFYRDNVRVCK</sequence>